<dbReference type="PROSITE" id="PS51651">
    <property type="entry name" value="DOCKER"/>
    <property type="match status" value="1"/>
</dbReference>
<dbReference type="Gene3D" id="2.60.40.150">
    <property type="entry name" value="C2 domain"/>
    <property type="match status" value="1"/>
</dbReference>
<dbReference type="InterPro" id="IPR046773">
    <property type="entry name" value="DOCKER_Lobe_C"/>
</dbReference>
<dbReference type="InterPro" id="IPR046770">
    <property type="entry name" value="DOCKER_Lobe_B"/>
</dbReference>
<dbReference type="Pfam" id="PF06920">
    <property type="entry name" value="DHR-2_Lobe_A"/>
    <property type="match status" value="1"/>
</dbReference>
<feature type="region of interest" description="Disordered" evidence="3">
    <location>
        <begin position="1261"/>
        <end position="1293"/>
    </location>
</feature>
<evidence type="ECO:0008006" key="8">
    <source>
        <dbReference type="Google" id="ProtNLM"/>
    </source>
</evidence>
<accession>A0A267GW17</accession>
<dbReference type="STRING" id="282301.A0A267GW17"/>
<comment type="caution">
    <text evidence="6">The sequence shown here is derived from an EMBL/GenBank/DDBJ whole genome shotgun (WGS) entry which is preliminary data.</text>
</comment>
<evidence type="ECO:0000313" key="7">
    <source>
        <dbReference type="Proteomes" id="UP000215902"/>
    </source>
</evidence>
<name>A0A267GW17_9PLAT</name>
<evidence type="ECO:0000256" key="2">
    <source>
        <dbReference type="PROSITE-ProRule" id="PRU00983"/>
    </source>
</evidence>
<dbReference type="Gene3D" id="1.20.58.740">
    <property type="match status" value="1"/>
</dbReference>
<dbReference type="PROSITE" id="PS51650">
    <property type="entry name" value="C2_DOCK"/>
    <property type="match status" value="1"/>
</dbReference>
<evidence type="ECO:0000259" key="4">
    <source>
        <dbReference type="PROSITE" id="PS51650"/>
    </source>
</evidence>
<dbReference type="InterPro" id="IPR043161">
    <property type="entry name" value="DOCK_C_lobe_A"/>
</dbReference>
<keyword evidence="1" id="KW-0344">Guanine-nucleotide releasing factor</keyword>
<dbReference type="Pfam" id="PF20422">
    <property type="entry name" value="DHR-2_Lobe_B"/>
    <property type="match status" value="1"/>
</dbReference>
<dbReference type="InterPro" id="IPR046769">
    <property type="entry name" value="DOCKER_Lobe_A"/>
</dbReference>
<feature type="compositionally biased region" description="Pro residues" evidence="3">
    <location>
        <begin position="1360"/>
        <end position="1374"/>
    </location>
</feature>
<dbReference type="Pfam" id="PF20421">
    <property type="entry name" value="DHR-2_Lobe_C"/>
    <property type="match status" value="1"/>
</dbReference>
<feature type="domain" description="C2 DOCK-type" evidence="4">
    <location>
        <begin position="568"/>
        <end position="746"/>
    </location>
</feature>
<evidence type="ECO:0000259" key="5">
    <source>
        <dbReference type="PROSITE" id="PS51651"/>
    </source>
</evidence>
<comment type="similarity">
    <text evidence="2">Belongs to the DOCK family.</text>
</comment>
<dbReference type="OrthoDB" id="47328at2759"/>
<feature type="region of interest" description="Disordered" evidence="3">
    <location>
        <begin position="122"/>
        <end position="186"/>
    </location>
</feature>
<dbReference type="InterPro" id="IPR027357">
    <property type="entry name" value="DOCKER_dom"/>
</dbReference>
<dbReference type="GO" id="GO:0005085">
    <property type="term" value="F:guanyl-nucleotide exchange factor activity"/>
    <property type="evidence" value="ECO:0007669"/>
    <property type="project" value="UniProtKB-KW"/>
</dbReference>
<reference evidence="6 7" key="1">
    <citation type="submission" date="2017-06" db="EMBL/GenBank/DDBJ databases">
        <title>A platform for efficient transgenesis in Macrostomum lignano, a flatworm model organism for stem cell research.</title>
        <authorList>
            <person name="Berezikov E."/>
        </authorList>
    </citation>
    <scope>NUCLEOTIDE SEQUENCE [LARGE SCALE GENOMIC DNA]</scope>
    <source>
        <strain evidence="6">DV1</strain>
        <tissue evidence="6">Whole organism</tissue>
    </source>
</reference>
<dbReference type="InterPro" id="IPR043162">
    <property type="entry name" value="DOCK_C_lobe_C"/>
</dbReference>
<dbReference type="PANTHER" id="PTHR23317:SF76">
    <property type="entry name" value="LD20667P"/>
    <property type="match status" value="1"/>
</dbReference>
<feature type="non-terminal residue" evidence="6">
    <location>
        <position position="1"/>
    </location>
</feature>
<dbReference type="Pfam" id="PF14429">
    <property type="entry name" value="DOCK-C2"/>
    <property type="match status" value="1"/>
</dbReference>
<evidence type="ECO:0000256" key="1">
    <source>
        <dbReference type="ARBA" id="ARBA00022658"/>
    </source>
</evidence>
<evidence type="ECO:0000256" key="3">
    <source>
        <dbReference type="SAM" id="MobiDB-lite"/>
    </source>
</evidence>
<gene>
    <name evidence="6" type="ORF">BOX15_Mlig008685g1</name>
</gene>
<dbReference type="Proteomes" id="UP000215902">
    <property type="component" value="Unassembled WGS sequence"/>
</dbReference>
<dbReference type="InterPro" id="IPR027007">
    <property type="entry name" value="C2_DOCK-type_domain"/>
</dbReference>
<dbReference type="InterPro" id="IPR021816">
    <property type="entry name" value="DOCK_C/D_N"/>
</dbReference>
<dbReference type="Gene3D" id="1.25.40.410">
    <property type="match status" value="1"/>
</dbReference>
<organism evidence="6 7">
    <name type="scientific">Macrostomum lignano</name>
    <dbReference type="NCBI Taxonomy" id="282301"/>
    <lineage>
        <taxon>Eukaryota</taxon>
        <taxon>Metazoa</taxon>
        <taxon>Spiralia</taxon>
        <taxon>Lophotrochozoa</taxon>
        <taxon>Platyhelminthes</taxon>
        <taxon>Rhabditophora</taxon>
        <taxon>Macrostomorpha</taxon>
        <taxon>Macrostomida</taxon>
        <taxon>Macrostomidae</taxon>
        <taxon>Macrostomum</taxon>
    </lineage>
</organism>
<feature type="region of interest" description="Disordered" evidence="3">
    <location>
        <begin position="1354"/>
        <end position="1374"/>
    </location>
</feature>
<keyword evidence="7" id="KW-1185">Reference proteome</keyword>
<evidence type="ECO:0000313" key="6">
    <source>
        <dbReference type="EMBL" id="PAA90196.1"/>
    </source>
</evidence>
<feature type="compositionally biased region" description="Pro residues" evidence="3">
    <location>
        <begin position="1273"/>
        <end position="1285"/>
    </location>
</feature>
<dbReference type="InterPro" id="IPR035892">
    <property type="entry name" value="C2_domain_sf"/>
</dbReference>
<feature type="compositionally biased region" description="Low complexity" evidence="3">
    <location>
        <begin position="123"/>
        <end position="146"/>
    </location>
</feature>
<dbReference type="InterPro" id="IPR026791">
    <property type="entry name" value="DOCK"/>
</dbReference>
<sequence>APEPSQPARMLSDIPDPVEVEEILSRSRGIPESLQILHGFPTDDVSVLQISRPCRTERASQPDKQPTVPCLTNMCIAAYARNFTVLHRVYEKCNKRHHLVSPIDGCGQPIVEQEYEIDMPKELSSSQQLQLKRQQQQQQQSAPRQRGSWGLSINDLRGAPDDPLVTNIFTPVRPEDLDRQNASSRQASRKEALFPLYIHQEVDRIVELRESAPQPQELFGRRLLVRCSHFKLIEEEIDPIFATMALYDLSARKKVSENFHFDTNSEELKGLLSGHIKLQDPCSLSKACVLNLSVASPDLFLVIRLEKVLQQGDINDVFDGYLRASDPRQREKLRAAAARDCQRLGRYRMPLAWTAVDLVQCILDSERESSPGPASLGSGGNDYLAASAATAPASSAAASSVANQSSSASSVGGGGGGSFGAGSGGGGLRNRRAANMVDDFLRRGSSQENSKRASITSDDLDRAFDNLKCISLTVKSFFKQEQDKISEEDLFKYLNDLRRPSSVLKKLKNIGGKMVLNLQTCPYDLDLKCALTPELLKVHPFCDLKSAPIRELAEFPAQPLYQPHSFYRNLLYVHPKSINFSSKQGSARNVALKTELVHFDGQRAVAQRLIYGKSSCPAFVTSQFSPVLYHNKSPDFYDEIKIELPGDLSSGHYLLFSFFHISCQQRKGGEDNGQLETPLGYSWLPLYRSGVLSLGNYSLMVSADEPSTSMCSIVPELGEVADKCPSDRPRWVDSHRELFRVTVSSLSTVHTIDTHLNLFFKACVCAQLGQPCSTEALQDAINGLMLADMEQLVQLLHIVIDRLMQLVLHPAQVPSDRPSQIPFAGLARLIGRIVQTFPERSDIHGRNSLLTGYIKYAGTLGQQGGLLKLVHEELVLQIILAEPTVRASVAENAWFFLETLIRAMHDYLAVEPHLSLPRQRRFSQQFVADVGTLVTLLTRSVLVADRTAIRLNRALAFFLCDLFSVMDRLAVLQLVQQYFRAVNACLEAAPTSTNHGKLSACKIDFLRIITSHEHYVPLNIPLMEPEIASELSDQYRRSHYLSGLVLSELKIALRCGGPDLQSKAVCLLWNLLASHEADSRYPASLPAIRGRVAQLYLPLLKIAEGVIHLIGIGIGGFATHGGGVSANGGLAGISDLATPATPADDIGRFGFPEPSTEKQQLLQAPKPKQRPLSDDTSRHLLLCCLWLVKNLDRRVAATFLRSLSVHRVQRLLHLLMVACASFEYRGRQPNSRQSNGSSLLMQQRSAQVKLKLEEKFLGSAGDSADAALSQQQQPPPPPPPPPPPGSGSNRRKSIGSILTMPHSQSENALAAAAANNNASLAMAGQQSAAASANSSSSNRLRLAAARKEAAATIAAANSSVPPPPPLISPPPPPPPTLPVNAQLNSARLHYDPVLEGNLSLEVTLTALDTAELIMTTFQGTETLACHLGLILRLYLRCLSLSQCSTALHSVFASLRSFLMKYPETVFEEEADQCTSLCLQLLRYCGSRLTEVRTQATATLYLLMRINYTRKFHFSKVKMQLTMALSSFVSDREMFNEDYLRRSLKALLSYTDRDEAVCENFSGQVQDLVLNLHTILSDTIKMKEFAEDPEMLVDLMYRVAKGYANSPDLRLTWLQNMARQHLTHKHYAEAGMCLLHSVSLVVEYLHMMDPVQYMPVGCAAFSAISKNVLEESAVSDDVISPEEDGVCCSNWFLRPELLALVDHSAQFFELSGLYEFIEPLYTALLPLHRHNKDYRRLAAVYAKMRDSCDNIAFNESKRMFGTYFRVGFYGHRFGDLDGEEFVYKEPPLTKLPEISHRLERFYGDRFGPENLVIVKDSNAVERERLDQNKAYIQITYVEPYLEPYELRERQSQFERNNGIATFVYSTPYTQSGRAHGDLQDQCKRKTVLTTSHSFPYIKTRLQVIHTKSFNLTPIEVAIEDLEKKNAELTRALELNPPDLKILQMVLQGSIGATVNQGPVEMASVFLASVAEGTQPAAPAHHKLRLAFKEFLLKSHDALAKNRDLIMSDQVDYQTEMEKNYQLIKDQLLPLTSWGNPSFDREQRNVVAARRKSNSSMSSC</sequence>
<dbReference type="GO" id="GO:0007264">
    <property type="term" value="P:small GTPase-mediated signal transduction"/>
    <property type="evidence" value="ECO:0007669"/>
    <property type="project" value="InterPro"/>
</dbReference>
<protein>
    <recommendedName>
        <fullName evidence="8">Dedicator of cytokinesis protein 7</fullName>
    </recommendedName>
</protein>
<dbReference type="PANTHER" id="PTHR23317">
    <property type="entry name" value="DEDICATOR OF CYTOKINESIS DOCK"/>
    <property type="match status" value="1"/>
</dbReference>
<feature type="compositionally biased region" description="Low complexity" evidence="3">
    <location>
        <begin position="1261"/>
        <end position="1272"/>
    </location>
</feature>
<dbReference type="EMBL" id="NIVC01000124">
    <property type="protein sequence ID" value="PAA90196.1"/>
    <property type="molecule type" value="Genomic_DNA"/>
</dbReference>
<dbReference type="Pfam" id="PF11878">
    <property type="entry name" value="DOCK_C-D_N"/>
    <property type="match status" value="1"/>
</dbReference>
<proteinExistence type="inferred from homology"/>
<feature type="domain" description="DOCKER" evidence="5">
    <location>
        <begin position="1600"/>
        <end position="2035"/>
    </location>
</feature>